<accession>A0A4Y9XPQ6</accession>
<reference evidence="2 3" key="1">
    <citation type="submission" date="2019-01" db="EMBL/GenBank/DDBJ databases">
        <title>Genome sequencing of the rare red list fungi Fomitopsis rosea.</title>
        <authorList>
            <person name="Buettner E."/>
            <person name="Kellner H."/>
        </authorList>
    </citation>
    <scope>NUCLEOTIDE SEQUENCE [LARGE SCALE GENOMIC DNA]</scope>
    <source>
        <strain evidence="2 3">DSM 105464</strain>
    </source>
</reference>
<name>A0A4Y9XPQ6_9APHY</name>
<organism evidence="2 3">
    <name type="scientific">Rhodofomes roseus</name>
    <dbReference type="NCBI Taxonomy" id="34475"/>
    <lineage>
        <taxon>Eukaryota</taxon>
        <taxon>Fungi</taxon>
        <taxon>Dikarya</taxon>
        <taxon>Basidiomycota</taxon>
        <taxon>Agaricomycotina</taxon>
        <taxon>Agaricomycetes</taxon>
        <taxon>Polyporales</taxon>
        <taxon>Rhodofomes</taxon>
    </lineage>
</organism>
<dbReference type="PANTHER" id="PTHR46064">
    <property type="entry name" value="QUEUINE TRNA-RIBOSYLTRANSFERASE ACCESSORY SUBUNIT 2"/>
    <property type="match status" value="1"/>
</dbReference>
<dbReference type="STRING" id="34475.A0A4Y9XPQ6"/>
<dbReference type="Pfam" id="PF01702">
    <property type="entry name" value="TGT"/>
    <property type="match status" value="1"/>
</dbReference>
<dbReference type="Proteomes" id="UP000298390">
    <property type="component" value="Unassembled WGS sequence"/>
</dbReference>
<dbReference type="GO" id="GO:0006400">
    <property type="term" value="P:tRNA modification"/>
    <property type="evidence" value="ECO:0007669"/>
    <property type="project" value="InterPro"/>
</dbReference>
<dbReference type="EMBL" id="SEKV01001117">
    <property type="protein sequence ID" value="TFY51732.1"/>
    <property type="molecule type" value="Genomic_DNA"/>
</dbReference>
<protein>
    <recommendedName>
        <fullName evidence="1">tRNA-guanine(15) transglycosylase-like domain-containing protein</fullName>
    </recommendedName>
</protein>
<evidence type="ECO:0000313" key="3">
    <source>
        <dbReference type="Proteomes" id="UP000298390"/>
    </source>
</evidence>
<feature type="domain" description="tRNA-guanine(15) transglycosylase-like" evidence="1">
    <location>
        <begin position="16"/>
        <end position="116"/>
    </location>
</feature>
<evidence type="ECO:0000313" key="2">
    <source>
        <dbReference type="EMBL" id="TFY51732.1"/>
    </source>
</evidence>
<dbReference type="SUPFAM" id="SSF51713">
    <property type="entry name" value="tRNA-guanine transglycosylase"/>
    <property type="match status" value="1"/>
</dbReference>
<dbReference type="InterPro" id="IPR002616">
    <property type="entry name" value="tRNA_ribo_trans-like"/>
</dbReference>
<sequence length="352" mass="37524">MPANNKDYVATYCIRGVRKLTPEVWAQYDAACNPDIITALSDTPFTSAPHSNKRTHKSLERSTAWLANLLHSVAARRREVGSDGEPLTGSLSNVLVHMAGGAVVQARKAFAEGLMEDLEEFKAVNPSPYRRLDDGVAGYVFDLVPLRAALSARSKAADEDLGDDADTLKPRGAINTLTPTSRADTSAVDPAALSEVLRASLQPLPTHKPRLVNSARSPHEMLRLVRDVGIDLFDAHWAQRAADIGVALDFAFPVALGGSAAGGRQSCGMPQDEAATTPTTLDWLTPSRLLAVRSPSPHQTAASAQPLISGCGELEGRSEPADNGGCSPYGDGYGCIAWLYLRALRMLSELAS</sequence>
<dbReference type="AlphaFoldDB" id="A0A4Y9XPQ6"/>
<dbReference type="InterPro" id="IPR036511">
    <property type="entry name" value="TGT-like_sf"/>
</dbReference>
<dbReference type="Gene3D" id="3.20.20.105">
    <property type="entry name" value="Queuine tRNA-ribosyltransferase-like"/>
    <property type="match status" value="1"/>
</dbReference>
<gene>
    <name evidence="2" type="ORF">EVJ58_g10411</name>
</gene>
<proteinExistence type="predicted"/>
<dbReference type="PANTHER" id="PTHR46064:SF1">
    <property type="entry name" value="QUEUINE TRNA-RIBOSYLTRANSFERASE ACCESSORY SUBUNIT 2"/>
    <property type="match status" value="1"/>
</dbReference>
<comment type="caution">
    <text evidence="2">The sequence shown here is derived from an EMBL/GenBank/DDBJ whole genome shotgun (WGS) entry which is preliminary data.</text>
</comment>
<dbReference type="InterPro" id="IPR050852">
    <property type="entry name" value="Queuine_tRNA-ribosyltrfase"/>
</dbReference>
<evidence type="ECO:0000259" key="1">
    <source>
        <dbReference type="Pfam" id="PF01702"/>
    </source>
</evidence>